<keyword evidence="8" id="KW-0472">Membrane</keyword>
<dbReference type="RefSeq" id="WP_378999780.1">
    <property type="nucleotide sequence ID" value="NZ_JBHSMT010000029.1"/>
</dbReference>
<sequence>MNEDGIRKSAILLMSLGEDGAAAVFQHIAPRDVQKLGMAMSKLRNVTHDQISEVMEEFRTETEQFSALNLDSSSYIRSVLNKALGSDRAASLIEDILESNDSASGIDTLNWLEATEVAELIRDEHPQIIATLLVHLDRGKASEVLELFTERLRHDVLLRVATFGGVQPAALNELTEVLTGVLSGQGVKRSRLGGVRAAAEIINLMSSMQEENVIQHMREYDGDLAQRIIDEMFLFENLLEIEDRGIQLLLKEVESECLIVALKGAPQELRDKFMRNMSQRAAEMLREDLEQRAPMRVSKVEAEQKTILQIVRRLADSGEIVLGGQGEDAYV</sequence>
<dbReference type="Pfam" id="PF14841">
    <property type="entry name" value="FliG_M"/>
    <property type="match status" value="1"/>
</dbReference>
<evidence type="ECO:0000313" key="14">
    <source>
        <dbReference type="EMBL" id="MFC5475995.1"/>
    </source>
</evidence>
<name>A0ABW0MCN3_9BURK</name>
<keyword evidence="14" id="KW-0282">Flagellum</keyword>
<feature type="domain" description="Flagellar motor switch protein FliG N-terminal" evidence="13">
    <location>
        <begin position="5"/>
        <end position="102"/>
    </location>
</feature>
<dbReference type="InterPro" id="IPR028263">
    <property type="entry name" value="FliG_N"/>
</dbReference>
<dbReference type="EMBL" id="JBHSMT010000029">
    <property type="protein sequence ID" value="MFC5475995.1"/>
    <property type="molecule type" value="Genomic_DNA"/>
</dbReference>
<evidence type="ECO:0000256" key="10">
    <source>
        <dbReference type="ARBA" id="ARBA00025598"/>
    </source>
</evidence>
<keyword evidence="14" id="KW-0969">Cilium</keyword>
<evidence type="ECO:0000256" key="5">
    <source>
        <dbReference type="ARBA" id="ARBA00022475"/>
    </source>
</evidence>
<keyword evidence="15" id="KW-1185">Reference proteome</keyword>
<organism evidence="14 15">
    <name type="scientific">Paraherbaspirillum soli</name>
    <dbReference type="NCBI Taxonomy" id="631222"/>
    <lineage>
        <taxon>Bacteria</taxon>
        <taxon>Pseudomonadati</taxon>
        <taxon>Pseudomonadota</taxon>
        <taxon>Betaproteobacteria</taxon>
        <taxon>Burkholderiales</taxon>
        <taxon>Oxalobacteraceae</taxon>
        <taxon>Paraherbaspirillum</taxon>
    </lineage>
</organism>
<dbReference type="PANTHER" id="PTHR30534">
    <property type="entry name" value="FLAGELLAR MOTOR SWITCH PROTEIN FLIG"/>
    <property type="match status" value="1"/>
</dbReference>
<dbReference type="Pfam" id="PF14842">
    <property type="entry name" value="FliG_N"/>
    <property type="match status" value="1"/>
</dbReference>
<evidence type="ECO:0000313" key="15">
    <source>
        <dbReference type="Proteomes" id="UP001596045"/>
    </source>
</evidence>
<protein>
    <recommendedName>
        <fullName evidence="4">Flagellar motor switch protein FliG</fullName>
    </recommendedName>
</protein>
<evidence type="ECO:0000256" key="4">
    <source>
        <dbReference type="ARBA" id="ARBA00021870"/>
    </source>
</evidence>
<dbReference type="InterPro" id="IPR011002">
    <property type="entry name" value="FliG_a-hlx"/>
</dbReference>
<dbReference type="NCBIfam" id="TIGR00207">
    <property type="entry name" value="fliG"/>
    <property type="match status" value="1"/>
</dbReference>
<keyword evidence="9" id="KW-0975">Bacterial flagellum</keyword>
<evidence type="ECO:0000256" key="1">
    <source>
        <dbReference type="ARBA" id="ARBA00004117"/>
    </source>
</evidence>
<comment type="subcellular location">
    <subcellularLocation>
        <location evidence="1">Bacterial flagellum basal body</location>
    </subcellularLocation>
    <subcellularLocation>
        <location evidence="2">Cell membrane</location>
        <topology evidence="2">Peripheral membrane protein</topology>
        <orientation evidence="2">Cytoplasmic side</orientation>
    </subcellularLocation>
</comment>
<dbReference type="PRINTS" id="PR00954">
    <property type="entry name" value="FLGMOTORFLIG"/>
</dbReference>
<evidence type="ECO:0000259" key="11">
    <source>
        <dbReference type="Pfam" id="PF01706"/>
    </source>
</evidence>
<dbReference type="InterPro" id="IPR000090">
    <property type="entry name" value="Flg_Motor_Flig"/>
</dbReference>
<accession>A0ABW0MCN3</accession>
<dbReference type="SUPFAM" id="SSF48029">
    <property type="entry name" value="FliG"/>
    <property type="match status" value="2"/>
</dbReference>
<dbReference type="Pfam" id="PF01706">
    <property type="entry name" value="FliG_C"/>
    <property type="match status" value="1"/>
</dbReference>
<gene>
    <name evidence="14" type="primary">fliG</name>
    <name evidence="14" type="ORF">ACFPM8_18700</name>
</gene>
<keyword evidence="7" id="KW-0283">Flagellar rotation</keyword>
<evidence type="ECO:0000256" key="2">
    <source>
        <dbReference type="ARBA" id="ARBA00004413"/>
    </source>
</evidence>
<comment type="caution">
    <text evidence="14">The sequence shown here is derived from an EMBL/GenBank/DDBJ whole genome shotgun (WGS) entry which is preliminary data.</text>
</comment>
<proteinExistence type="inferred from homology"/>
<evidence type="ECO:0000256" key="8">
    <source>
        <dbReference type="ARBA" id="ARBA00023136"/>
    </source>
</evidence>
<comment type="similarity">
    <text evidence="3">Belongs to the FliG family.</text>
</comment>
<dbReference type="PANTHER" id="PTHR30534:SF0">
    <property type="entry name" value="FLAGELLAR MOTOR SWITCH PROTEIN FLIG"/>
    <property type="match status" value="1"/>
</dbReference>
<dbReference type="PIRSF" id="PIRSF003161">
    <property type="entry name" value="FliG"/>
    <property type="match status" value="1"/>
</dbReference>
<dbReference type="InterPro" id="IPR023087">
    <property type="entry name" value="Flg_Motor_Flig_C"/>
</dbReference>
<evidence type="ECO:0000256" key="9">
    <source>
        <dbReference type="ARBA" id="ARBA00023143"/>
    </source>
</evidence>
<evidence type="ECO:0000259" key="12">
    <source>
        <dbReference type="Pfam" id="PF14841"/>
    </source>
</evidence>
<dbReference type="Proteomes" id="UP001596045">
    <property type="component" value="Unassembled WGS sequence"/>
</dbReference>
<keyword evidence="5" id="KW-1003">Cell membrane</keyword>
<dbReference type="InterPro" id="IPR032779">
    <property type="entry name" value="FliG_M"/>
</dbReference>
<feature type="domain" description="Flagellar motor switch protein FliG middle" evidence="12">
    <location>
        <begin position="115"/>
        <end position="186"/>
    </location>
</feature>
<dbReference type="Gene3D" id="1.10.220.30">
    <property type="match status" value="3"/>
</dbReference>
<reference evidence="15" key="1">
    <citation type="journal article" date="2019" name="Int. J. Syst. Evol. Microbiol.">
        <title>The Global Catalogue of Microorganisms (GCM) 10K type strain sequencing project: providing services to taxonomists for standard genome sequencing and annotation.</title>
        <authorList>
            <consortium name="The Broad Institute Genomics Platform"/>
            <consortium name="The Broad Institute Genome Sequencing Center for Infectious Disease"/>
            <person name="Wu L."/>
            <person name="Ma J."/>
        </authorList>
    </citation>
    <scope>NUCLEOTIDE SEQUENCE [LARGE SCALE GENOMIC DNA]</scope>
    <source>
        <strain evidence="15">JCM 17066</strain>
    </source>
</reference>
<evidence type="ECO:0000259" key="13">
    <source>
        <dbReference type="Pfam" id="PF14842"/>
    </source>
</evidence>
<keyword evidence="14" id="KW-0966">Cell projection</keyword>
<evidence type="ECO:0000256" key="6">
    <source>
        <dbReference type="ARBA" id="ARBA00022500"/>
    </source>
</evidence>
<feature type="domain" description="Flagellar motor switch protein FliG C-terminal" evidence="11">
    <location>
        <begin position="216"/>
        <end position="322"/>
    </location>
</feature>
<evidence type="ECO:0000256" key="3">
    <source>
        <dbReference type="ARBA" id="ARBA00010299"/>
    </source>
</evidence>
<evidence type="ECO:0000256" key="7">
    <source>
        <dbReference type="ARBA" id="ARBA00022779"/>
    </source>
</evidence>
<comment type="function">
    <text evidence="10">FliG is one of three proteins (FliG, FliN, FliM) that forms the rotor-mounted switch complex (C ring), located at the base of the basal body. This complex interacts with the CheY and CheZ chemotaxis proteins, in addition to contacting components of the motor that determine the direction of flagellar rotation.</text>
</comment>
<keyword evidence="6" id="KW-0145">Chemotaxis</keyword>